<comment type="caution">
    <text evidence="1">The sequence shown here is derived from an EMBL/GenBank/DDBJ whole genome shotgun (WGS) entry which is preliminary data.</text>
</comment>
<sequence>MDFETISFFYGLGYLTPNIEWYTQYGFITPDQYKQITGKDYQAPATK</sequence>
<protein>
    <recommendedName>
        <fullName evidence="3">XkdX family protein</fullName>
    </recommendedName>
</protein>
<proteinExistence type="predicted"/>
<dbReference type="AlphaFoldDB" id="A0A512PLI0"/>
<reference evidence="1 2" key="1">
    <citation type="submission" date="2019-07" db="EMBL/GenBank/DDBJ databases">
        <title>Whole genome shotgun sequence of Lactobacillus rapi NBRC 109618.</title>
        <authorList>
            <person name="Hosoyama A."/>
            <person name="Uohara A."/>
            <person name="Ohji S."/>
            <person name="Ichikawa N."/>
        </authorList>
    </citation>
    <scope>NUCLEOTIDE SEQUENCE [LARGE SCALE GENOMIC DNA]</scope>
    <source>
        <strain evidence="1 2">NBRC 109618</strain>
    </source>
</reference>
<dbReference type="InterPro" id="IPR010022">
    <property type="entry name" value="XkdX"/>
</dbReference>
<evidence type="ECO:0000313" key="2">
    <source>
        <dbReference type="Proteomes" id="UP000321569"/>
    </source>
</evidence>
<dbReference type="Pfam" id="PF09693">
    <property type="entry name" value="Phage_XkdX"/>
    <property type="match status" value="1"/>
</dbReference>
<dbReference type="OrthoDB" id="2313962at2"/>
<gene>
    <name evidence="1" type="ORF">LRA02_09150</name>
</gene>
<evidence type="ECO:0000313" key="1">
    <source>
        <dbReference type="EMBL" id="GEP72047.1"/>
    </source>
</evidence>
<evidence type="ECO:0008006" key="3">
    <source>
        <dbReference type="Google" id="ProtNLM"/>
    </source>
</evidence>
<dbReference type="EMBL" id="BKAM01000007">
    <property type="protein sequence ID" value="GEP72047.1"/>
    <property type="molecule type" value="Genomic_DNA"/>
</dbReference>
<dbReference type="Proteomes" id="UP000321569">
    <property type="component" value="Unassembled WGS sequence"/>
</dbReference>
<accession>A0A512PLI0</accession>
<dbReference type="NCBIfam" id="TIGR01669">
    <property type="entry name" value="phage_XkdX"/>
    <property type="match status" value="1"/>
</dbReference>
<name>A0A512PLI0_9LACO</name>
<organism evidence="1 2">
    <name type="scientific">Lentilactobacillus rapi</name>
    <dbReference type="NCBI Taxonomy" id="481723"/>
    <lineage>
        <taxon>Bacteria</taxon>
        <taxon>Bacillati</taxon>
        <taxon>Bacillota</taxon>
        <taxon>Bacilli</taxon>
        <taxon>Lactobacillales</taxon>
        <taxon>Lactobacillaceae</taxon>
        <taxon>Lentilactobacillus</taxon>
    </lineage>
</organism>
<dbReference type="RefSeq" id="WP_082617996.1">
    <property type="nucleotide sequence ID" value="NZ_BKAM01000007.1"/>
</dbReference>